<evidence type="ECO:0000313" key="8">
    <source>
        <dbReference type="Proteomes" id="UP001229355"/>
    </source>
</evidence>
<feature type="transmembrane region" description="Helical" evidence="6">
    <location>
        <begin position="238"/>
        <end position="258"/>
    </location>
</feature>
<dbReference type="RefSeq" id="WP_280660054.1">
    <property type="nucleotide sequence ID" value="NZ_CP120373.1"/>
</dbReference>
<feature type="transmembrane region" description="Helical" evidence="6">
    <location>
        <begin position="294"/>
        <end position="312"/>
    </location>
</feature>
<keyword evidence="8" id="KW-1185">Reference proteome</keyword>
<dbReference type="PANTHER" id="PTHR21716:SF16">
    <property type="entry name" value="BLL1467 PROTEIN"/>
    <property type="match status" value="1"/>
</dbReference>
<reference evidence="7 8" key="1">
    <citation type="submission" date="2023-03" db="EMBL/GenBank/DDBJ databases">
        <authorList>
            <person name="Kaur S."/>
            <person name="Espinosa-Saiz D."/>
            <person name="Velazquez E."/>
            <person name="Menendez E."/>
            <person name="diCenzo G.C."/>
        </authorList>
    </citation>
    <scope>NUCLEOTIDE SEQUENCE [LARGE SCALE GENOMIC DNA]</scope>
    <source>
        <strain evidence="7 8">LMG 24692</strain>
    </source>
</reference>
<accession>A0ABY8DAW7</accession>
<feature type="transmembrane region" description="Helical" evidence="6">
    <location>
        <begin position="169"/>
        <end position="196"/>
    </location>
</feature>
<dbReference type="PANTHER" id="PTHR21716">
    <property type="entry name" value="TRANSMEMBRANE PROTEIN"/>
    <property type="match status" value="1"/>
</dbReference>
<feature type="transmembrane region" description="Helical" evidence="6">
    <location>
        <begin position="264"/>
        <end position="287"/>
    </location>
</feature>
<evidence type="ECO:0000256" key="6">
    <source>
        <dbReference type="SAM" id="Phobius"/>
    </source>
</evidence>
<evidence type="ECO:0000256" key="1">
    <source>
        <dbReference type="ARBA" id="ARBA00004141"/>
    </source>
</evidence>
<evidence type="ECO:0000313" key="7">
    <source>
        <dbReference type="EMBL" id="WEX88041.1"/>
    </source>
</evidence>
<evidence type="ECO:0000256" key="4">
    <source>
        <dbReference type="ARBA" id="ARBA00022989"/>
    </source>
</evidence>
<comment type="subcellular location">
    <subcellularLocation>
        <location evidence="1">Membrane</location>
        <topology evidence="1">Multi-pass membrane protein</topology>
    </subcellularLocation>
</comment>
<keyword evidence="4 6" id="KW-1133">Transmembrane helix</keyword>
<dbReference type="EMBL" id="CP120373">
    <property type="protein sequence ID" value="WEX88041.1"/>
    <property type="molecule type" value="Genomic_DNA"/>
</dbReference>
<feature type="transmembrane region" description="Helical" evidence="6">
    <location>
        <begin position="332"/>
        <end position="362"/>
    </location>
</feature>
<protein>
    <submittedName>
        <fullName evidence="7">AI-2E family transporter</fullName>
    </submittedName>
</protein>
<dbReference type="Pfam" id="PF01594">
    <property type="entry name" value="AI-2E_transport"/>
    <property type="match status" value="1"/>
</dbReference>
<feature type="transmembrane region" description="Helical" evidence="6">
    <location>
        <begin position="63"/>
        <end position="81"/>
    </location>
</feature>
<evidence type="ECO:0000256" key="2">
    <source>
        <dbReference type="ARBA" id="ARBA00009773"/>
    </source>
</evidence>
<sequence>METARHITSNRKRKRSVDKEIALADSPRGAVRRSNGLELLVALSTVGLFIIACSAAVYSMEAILMPITLAIIVGIVLGRAADELERFGLPPIFGGLLLALLFVLGLSSLVNALLVPITEVAREAPRLAEGVIERILPFIERFTWLRMALIRNADQNALADTLVRNAGPVLGAVAAGLTPALVQTLIFLAALVLFLLGRLQLRSTIILAFAGREHRLNAIRIMNATEDALAQYFSTASLIYLALGLTTMVIALGGGLTMAPLWGLFAFVSSFIPYLGVTCMTLSLLVGGLMTHDALLLGIAPAVAFFVVHLLMENLIVPAVLGHRFEINPFLIFIAIIFWTWMWGAVGAILALPLSLIAVTIFEQVREPPVDRPLPE</sequence>
<evidence type="ECO:0000256" key="5">
    <source>
        <dbReference type="ARBA" id="ARBA00023136"/>
    </source>
</evidence>
<proteinExistence type="inferred from homology"/>
<keyword evidence="3 6" id="KW-0812">Transmembrane</keyword>
<feature type="transmembrane region" description="Helical" evidence="6">
    <location>
        <begin position="37"/>
        <end position="57"/>
    </location>
</feature>
<organism evidence="7 8">
    <name type="scientific">Sinorhizobium garamanticum</name>
    <dbReference type="NCBI Taxonomy" id="680247"/>
    <lineage>
        <taxon>Bacteria</taxon>
        <taxon>Pseudomonadati</taxon>
        <taxon>Pseudomonadota</taxon>
        <taxon>Alphaproteobacteria</taxon>
        <taxon>Hyphomicrobiales</taxon>
        <taxon>Rhizobiaceae</taxon>
        <taxon>Sinorhizobium/Ensifer group</taxon>
        <taxon>Sinorhizobium</taxon>
    </lineage>
</organism>
<gene>
    <name evidence="7" type="ORF">PZN02_000494</name>
</gene>
<feature type="transmembrane region" description="Helical" evidence="6">
    <location>
        <begin position="93"/>
        <end position="117"/>
    </location>
</feature>
<keyword evidence="5 6" id="KW-0472">Membrane</keyword>
<evidence type="ECO:0000256" key="3">
    <source>
        <dbReference type="ARBA" id="ARBA00022692"/>
    </source>
</evidence>
<name>A0ABY8DAW7_9HYPH</name>
<dbReference type="Proteomes" id="UP001229355">
    <property type="component" value="Chromosome 1"/>
</dbReference>
<comment type="similarity">
    <text evidence="2">Belongs to the autoinducer-2 exporter (AI-2E) (TC 2.A.86) family.</text>
</comment>
<dbReference type="InterPro" id="IPR002549">
    <property type="entry name" value="AI-2E-like"/>
</dbReference>